<proteinExistence type="predicted"/>
<keyword evidence="1" id="KW-0812">Transmembrane</keyword>
<dbReference type="GO" id="GO:0003677">
    <property type="term" value="F:DNA binding"/>
    <property type="evidence" value="ECO:0007669"/>
    <property type="project" value="InterPro"/>
</dbReference>
<feature type="transmembrane region" description="Helical" evidence="1">
    <location>
        <begin position="40"/>
        <end position="57"/>
    </location>
</feature>
<evidence type="ECO:0000313" key="3">
    <source>
        <dbReference type="EMBL" id="BFG71487.1"/>
    </source>
</evidence>
<dbReference type="EMBL" id="AP029612">
    <property type="protein sequence ID" value="BFG71487.1"/>
    <property type="molecule type" value="Genomic_DNA"/>
</dbReference>
<organism evidence="3">
    <name type="scientific">Sediminibacterium sp. KACHI17</name>
    <dbReference type="NCBI Taxonomy" id="1751071"/>
    <lineage>
        <taxon>Bacteria</taxon>
        <taxon>Pseudomonadati</taxon>
        <taxon>Bacteroidota</taxon>
        <taxon>Chitinophagia</taxon>
        <taxon>Chitinophagales</taxon>
        <taxon>Chitinophagaceae</taxon>
        <taxon>Sediminibacterium</taxon>
    </lineage>
</organism>
<evidence type="ECO:0000256" key="1">
    <source>
        <dbReference type="SAM" id="Phobius"/>
    </source>
</evidence>
<dbReference type="InterPro" id="IPR007492">
    <property type="entry name" value="LytTR_DNA-bd_dom"/>
</dbReference>
<dbReference type="GO" id="GO:0000156">
    <property type="term" value="F:phosphorelay response regulator activity"/>
    <property type="evidence" value="ECO:0007669"/>
    <property type="project" value="InterPro"/>
</dbReference>
<feature type="transmembrane region" description="Helical" evidence="1">
    <location>
        <begin position="12"/>
        <end position="28"/>
    </location>
</feature>
<name>A0AAT9GLH2_9BACT</name>
<dbReference type="SMART" id="SM00850">
    <property type="entry name" value="LytTR"/>
    <property type="match status" value="1"/>
</dbReference>
<dbReference type="AlphaFoldDB" id="A0AAT9GLH2"/>
<dbReference type="PANTHER" id="PTHR37299">
    <property type="entry name" value="TRANSCRIPTIONAL REGULATOR-RELATED"/>
    <property type="match status" value="1"/>
</dbReference>
<dbReference type="InterPro" id="IPR046947">
    <property type="entry name" value="LytR-like"/>
</dbReference>
<dbReference type="PROSITE" id="PS50930">
    <property type="entry name" value="HTH_LYTTR"/>
    <property type="match status" value="1"/>
</dbReference>
<evidence type="ECO:0000259" key="2">
    <source>
        <dbReference type="PROSITE" id="PS50930"/>
    </source>
</evidence>
<dbReference type="RefSeq" id="WP_353549116.1">
    <property type="nucleotide sequence ID" value="NZ_AP029612.1"/>
</dbReference>
<feature type="transmembrane region" description="Helical" evidence="1">
    <location>
        <begin position="109"/>
        <end position="131"/>
    </location>
</feature>
<dbReference type="Pfam" id="PF04397">
    <property type="entry name" value="LytTR"/>
    <property type="match status" value="1"/>
</dbReference>
<keyword evidence="1" id="KW-1133">Transmembrane helix</keyword>
<gene>
    <name evidence="3" type="ORF">KACHI17_23680</name>
</gene>
<protein>
    <recommendedName>
        <fullName evidence="2">HTH LytTR-type domain-containing protein</fullName>
    </recommendedName>
</protein>
<feature type="transmembrane region" description="Helical" evidence="1">
    <location>
        <begin position="78"/>
        <end position="103"/>
    </location>
</feature>
<sequence>MELKFHQKISSRYLAILFVLGGFLFTLVKDFSQTVFTDSAYYFSESFLFSSFWWWFIPFCILQNKLLEKEPLSFKYQLLLYLFFIGMHLFVSALFIDLISAIFYEQRFVFWKGIGFSISENGYSLLLLYGLPFFFKLLRSQQVAAGSSVSVGEVQPHITLYSPSLIVQEGNQKILIAKQEIRYIQSSPPYVVIQTNARKHLYKTTLGKIQEELPTNQFLRIHKSTIVNVQEIASFRSRQNGDYDVTLKDQTLLRLSRNYAADFKRVMGNSTQDTL</sequence>
<reference evidence="3" key="1">
    <citation type="submission" date="2024-02" db="EMBL/GenBank/DDBJ databases">
        <title>Sediminibacterium planktonica sp. nov. and Sediminibacterium longus sp. nov., isolated from surface lake and river water.</title>
        <authorList>
            <person name="Watanabe K."/>
            <person name="Takemine S."/>
            <person name="Ishii Y."/>
            <person name="Ogata Y."/>
            <person name="Shindo C."/>
            <person name="Suda W."/>
        </authorList>
    </citation>
    <scope>NUCLEOTIDE SEQUENCE</scope>
    <source>
        <strain evidence="3">KACHI17</strain>
    </source>
</reference>
<accession>A0AAT9GLH2</accession>
<keyword evidence="1" id="KW-0472">Membrane</keyword>
<dbReference type="Gene3D" id="2.40.50.1020">
    <property type="entry name" value="LytTr DNA-binding domain"/>
    <property type="match status" value="1"/>
</dbReference>
<dbReference type="PANTHER" id="PTHR37299:SF1">
    <property type="entry name" value="STAGE 0 SPORULATION PROTEIN A HOMOLOG"/>
    <property type="match status" value="1"/>
</dbReference>
<feature type="domain" description="HTH LytTR-type" evidence="2">
    <location>
        <begin position="165"/>
        <end position="269"/>
    </location>
</feature>